<comment type="caution">
    <text evidence="1">The sequence shown here is derived from an EMBL/GenBank/DDBJ whole genome shotgun (WGS) entry which is preliminary data.</text>
</comment>
<dbReference type="PROSITE" id="PS51257">
    <property type="entry name" value="PROKAR_LIPOPROTEIN"/>
    <property type="match status" value="1"/>
</dbReference>
<name>A0A326RV69_9BACT</name>
<proteinExistence type="predicted"/>
<sequence>MKKYLFLLVCSALIFSCNDEERPAVCGVENPVEDLAWVKEQIQSMGFPNSVAYSYLKQANYQGETVFFFGYCDPLANWALIVRDCQGNPVEGEISLTDLNGQKVIWKPSNSVCNFS</sequence>
<dbReference type="OrthoDB" id="1098690at2"/>
<evidence type="ECO:0000313" key="1">
    <source>
        <dbReference type="EMBL" id="PZV85321.1"/>
    </source>
</evidence>
<dbReference type="RefSeq" id="WP_111391789.1">
    <property type="nucleotide sequence ID" value="NZ_QKTX01000003.1"/>
</dbReference>
<gene>
    <name evidence="1" type="ORF">CLV31_103112</name>
</gene>
<reference evidence="1 2" key="1">
    <citation type="submission" date="2018-06" db="EMBL/GenBank/DDBJ databases">
        <title>Genomic Encyclopedia of Archaeal and Bacterial Type Strains, Phase II (KMG-II): from individual species to whole genera.</title>
        <authorList>
            <person name="Goeker M."/>
        </authorList>
    </citation>
    <scope>NUCLEOTIDE SEQUENCE [LARGE SCALE GENOMIC DNA]</scope>
    <source>
        <strain evidence="1 2">T4</strain>
    </source>
</reference>
<evidence type="ECO:0000313" key="2">
    <source>
        <dbReference type="Proteomes" id="UP000248917"/>
    </source>
</evidence>
<protein>
    <submittedName>
        <fullName evidence="1">Uncharacterized protein</fullName>
    </submittedName>
</protein>
<dbReference type="AlphaFoldDB" id="A0A326RV69"/>
<accession>A0A326RV69</accession>
<dbReference type="EMBL" id="QKTX01000003">
    <property type="protein sequence ID" value="PZV85321.1"/>
    <property type="molecule type" value="Genomic_DNA"/>
</dbReference>
<dbReference type="Proteomes" id="UP000248917">
    <property type="component" value="Unassembled WGS sequence"/>
</dbReference>
<organism evidence="1 2">
    <name type="scientific">Algoriphagus aquaeductus</name>
    <dbReference type="NCBI Taxonomy" id="475299"/>
    <lineage>
        <taxon>Bacteria</taxon>
        <taxon>Pseudomonadati</taxon>
        <taxon>Bacteroidota</taxon>
        <taxon>Cytophagia</taxon>
        <taxon>Cytophagales</taxon>
        <taxon>Cyclobacteriaceae</taxon>
        <taxon>Algoriphagus</taxon>
    </lineage>
</organism>
<keyword evidence="2" id="KW-1185">Reference proteome</keyword>